<proteinExistence type="predicted"/>
<dbReference type="EMBL" id="CAFABG010000065">
    <property type="protein sequence ID" value="CAB4830287.1"/>
    <property type="molecule type" value="Genomic_DNA"/>
</dbReference>
<protein>
    <submittedName>
        <fullName evidence="1">Unannotated protein</fullName>
    </submittedName>
</protein>
<accession>A0A6J7ABS3</accession>
<dbReference type="Gene3D" id="3.30.300.30">
    <property type="match status" value="1"/>
</dbReference>
<evidence type="ECO:0000313" key="1">
    <source>
        <dbReference type="EMBL" id="CAB4830287.1"/>
    </source>
</evidence>
<reference evidence="1" key="1">
    <citation type="submission" date="2020-05" db="EMBL/GenBank/DDBJ databases">
        <authorList>
            <person name="Chiriac C."/>
            <person name="Salcher M."/>
            <person name="Ghai R."/>
            <person name="Kavagutti S V."/>
        </authorList>
    </citation>
    <scope>NUCLEOTIDE SEQUENCE</scope>
</reference>
<dbReference type="AlphaFoldDB" id="A0A6J7ABS3"/>
<sequence length="44" mass="4904">MAHCKANMASYKKPKVVMVVKEFPLNSTGKIAKKVLRQELEASV</sequence>
<dbReference type="SUPFAM" id="SSF56801">
    <property type="entry name" value="Acetyl-CoA synthetase-like"/>
    <property type="match status" value="1"/>
</dbReference>
<dbReference type="InterPro" id="IPR045851">
    <property type="entry name" value="AMP-bd_C_sf"/>
</dbReference>
<organism evidence="1">
    <name type="scientific">freshwater metagenome</name>
    <dbReference type="NCBI Taxonomy" id="449393"/>
    <lineage>
        <taxon>unclassified sequences</taxon>
        <taxon>metagenomes</taxon>
        <taxon>ecological metagenomes</taxon>
    </lineage>
</organism>
<gene>
    <name evidence="1" type="ORF">UFOPK3181_00862</name>
</gene>
<name>A0A6J7ABS3_9ZZZZ</name>